<dbReference type="RefSeq" id="WP_275089646.1">
    <property type="nucleotide sequence ID" value="NZ_CP119078.1"/>
</dbReference>
<evidence type="ECO:0000256" key="1">
    <source>
        <dbReference type="SAM" id="Coils"/>
    </source>
</evidence>
<evidence type="ECO:0000313" key="2">
    <source>
        <dbReference type="EMBL" id="WED43832.1"/>
    </source>
</evidence>
<organism evidence="2 3">
    <name type="scientific">Legionella cardiaca</name>
    <dbReference type="NCBI Taxonomy" id="1071983"/>
    <lineage>
        <taxon>Bacteria</taxon>
        <taxon>Pseudomonadati</taxon>
        <taxon>Pseudomonadota</taxon>
        <taxon>Gammaproteobacteria</taxon>
        <taxon>Legionellales</taxon>
        <taxon>Legionellaceae</taxon>
        <taxon>Legionella</taxon>
    </lineage>
</organism>
<reference evidence="2 3" key="1">
    <citation type="submission" date="2023-02" db="EMBL/GenBank/DDBJ databases">
        <title>Genome Sequence of L. cardiaca H63T.</title>
        <authorList>
            <person name="Lopez A.E."/>
            <person name="Cianciotto N.P."/>
        </authorList>
    </citation>
    <scope>NUCLEOTIDE SEQUENCE [LARGE SCALE GENOMIC DNA]</scope>
    <source>
        <strain evidence="2 3">H63</strain>
    </source>
</reference>
<keyword evidence="3" id="KW-1185">Reference proteome</keyword>
<keyword evidence="1" id="KW-0175">Coiled coil</keyword>
<protein>
    <recommendedName>
        <fullName evidence="4">Chromosome partition protein Smc</fullName>
    </recommendedName>
</protein>
<evidence type="ECO:0000313" key="3">
    <source>
        <dbReference type="Proteomes" id="UP001222087"/>
    </source>
</evidence>
<feature type="coiled-coil region" evidence="1">
    <location>
        <begin position="185"/>
        <end position="299"/>
    </location>
</feature>
<evidence type="ECO:0008006" key="4">
    <source>
        <dbReference type="Google" id="ProtNLM"/>
    </source>
</evidence>
<dbReference type="EMBL" id="CP119078">
    <property type="protein sequence ID" value="WED43832.1"/>
    <property type="molecule type" value="Genomic_DNA"/>
</dbReference>
<dbReference type="Proteomes" id="UP001222087">
    <property type="component" value="Chromosome"/>
</dbReference>
<sequence>MSRLQRVVDSLCQIILAYGETQGVKKFSLDEVLKKPHQELKECLQSTINSSTQGWSARGNLLDYLLFEIDVLRPLTARNAPLNSDELLIVESHLTKLIITLHTLLKTSQSVVYSIKYNGKQEDLKGLVRGMSKAWSYTNAGQVIRENFIEPLFKEFKEETAADFIAHLIKKHQMELENVSLKKEIIQITEVNKQLESTVKQLEEGNHALEAEKSKFSTEVEKLSTENFELQQQIKLLEAEKQKASDAGEENIALKDEKSKLSSEVEKLSTENLKLQQQIKLLETEKQKALDEVERVKRQALMRDMHSKTFMPFANRGYSPFWATGLASLLPQPTGVAEDIDENENAGLVFGSTPLTE</sequence>
<gene>
    <name evidence="2" type="ORF">PXX05_03360</name>
</gene>
<proteinExistence type="predicted"/>
<accession>A0ABY8AT45</accession>
<name>A0ABY8AT45_9GAMM</name>